<keyword evidence="8 16" id="KW-0418">Kinase</keyword>
<keyword evidence="17" id="KW-1185">Reference proteome</keyword>
<dbReference type="GO" id="GO:0046872">
    <property type="term" value="F:metal ion binding"/>
    <property type="evidence" value="ECO:0007669"/>
    <property type="project" value="UniProtKB-KW"/>
</dbReference>
<dbReference type="InterPro" id="IPR000719">
    <property type="entry name" value="Prot_kinase_dom"/>
</dbReference>
<dbReference type="Gene3D" id="1.10.510.10">
    <property type="entry name" value="Transferase(Phosphotransferase) domain 1"/>
    <property type="match status" value="1"/>
</dbReference>
<feature type="compositionally biased region" description="Low complexity" evidence="14">
    <location>
        <begin position="608"/>
        <end position="618"/>
    </location>
</feature>
<evidence type="ECO:0000256" key="5">
    <source>
        <dbReference type="ARBA" id="ARBA00022679"/>
    </source>
</evidence>
<reference evidence="16 17" key="1">
    <citation type="journal article" date="2021" name="MBio">
        <title>A New Model Trypanosomatid, Novymonas esmeraldas: Genomic Perception of Its 'Candidatus Pandoraea novymonadis' Endosymbiont.</title>
        <authorList>
            <person name="Zakharova A."/>
            <person name="Saura A."/>
            <person name="Butenko A."/>
            <person name="Podesvova L."/>
            <person name="Warmusova S."/>
            <person name="Kostygov A.Y."/>
            <person name="Nenarokova A."/>
            <person name="Lukes J."/>
            <person name="Opperdoes F.R."/>
            <person name="Yurchenko V."/>
        </authorList>
    </citation>
    <scope>NUCLEOTIDE SEQUENCE [LARGE SCALE GENOMIC DNA]</scope>
    <source>
        <strain evidence="16 17">E262AT.01</strain>
    </source>
</reference>
<evidence type="ECO:0000256" key="10">
    <source>
        <dbReference type="ARBA" id="ARBA00022842"/>
    </source>
</evidence>
<feature type="compositionally biased region" description="Basic and acidic residues" evidence="14">
    <location>
        <begin position="768"/>
        <end position="788"/>
    </location>
</feature>
<evidence type="ECO:0000256" key="13">
    <source>
        <dbReference type="PROSITE-ProRule" id="PRU10141"/>
    </source>
</evidence>
<dbReference type="InterPro" id="IPR008271">
    <property type="entry name" value="Ser/Thr_kinase_AS"/>
</dbReference>
<dbReference type="InterPro" id="IPR017441">
    <property type="entry name" value="Protein_kinase_ATP_BS"/>
</dbReference>
<feature type="region of interest" description="Disordered" evidence="14">
    <location>
        <begin position="513"/>
        <end position="914"/>
    </location>
</feature>
<evidence type="ECO:0000256" key="1">
    <source>
        <dbReference type="ARBA" id="ARBA00001946"/>
    </source>
</evidence>
<feature type="compositionally biased region" description="Polar residues" evidence="14">
    <location>
        <begin position="675"/>
        <end position="684"/>
    </location>
</feature>
<evidence type="ECO:0000256" key="2">
    <source>
        <dbReference type="ARBA" id="ARBA00010886"/>
    </source>
</evidence>
<feature type="compositionally biased region" description="Polar residues" evidence="14">
    <location>
        <begin position="1231"/>
        <end position="1241"/>
    </location>
</feature>
<keyword evidence="10" id="KW-0460">Magnesium</keyword>
<evidence type="ECO:0000313" key="16">
    <source>
        <dbReference type="EMBL" id="KAK7199630.1"/>
    </source>
</evidence>
<dbReference type="GO" id="GO:0004674">
    <property type="term" value="F:protein serine/threonine kinase activity"/>
    <property type="evidence" value="ECO:0007669"/>
    <property type="project" value="UniProtKB-KW"/>
</dbReference>
<feature type="binding site" evidence="13">
    <location>
        <position position="33"/>
    </location>
    <ligand>
        <name>ATP</name>
        <dbReference type="ChEBI" id="CHEBI:30616"/>
    </ligand>
</feature>
<feature type="region of interest" description="Disordered" evidence="14">
    <location>
        <begin position="287"/>
        <end position="478"/>
    </location>
</feature>
<feature type="compositionally biased region" description="Polar residues" evidence="14">
    <location>
        <begin position="861"/>
        <end position="872"/>
    </location>
</feature>
<dbReference type="Proteomes" id="UP001430356">
    <property type="component" value="Unassembled WGS sequence"/>
</dbReference>
<keyword evidence="4" id="KW-0723">Serine/threonine-protein kinase</keyword>
<evidence type="ECO:0000256" key="11">
    <source>
        <dbReference type="ARBA" id="ARBA00047899"/>
    </source>
</evidence>
<dbReference type="PANTHER" id="PTHR44899">
    <property type="entry name" value="CAMK FAMILY PROTEIN KINASE"/>
    <property type="match status" value="1"/>
</dbReference>
<dbReference type="SUPFAM" id="SSF56112">
    <property type="entry name" value="Protein kinase-like (PK-like)"/>
    <property type="match status" value="1"/>
</dbReference>
<dbReference type="GO" id="GO:0005524">
    <property type="term" value="F:ATP binding"/>
    <property type="evidence" value="ECO:0007669"/>
    <property type="project" value="UniProtKB-UniRule"/>
</dbReference>
<dbReference type="CDD" id="cd08215">
    <property type="entry name" value="STKc_Nek"/>
    <property type="match status" value="1"/>
</dbReference>
<keyword evidence="6" id="KW-0479">Metal-binding</keyword>
<evidence type="ECO:0000256" key="14">
    <source>
        <dbReference type="SAM" id="MobiDB-lite"/>
    </source>
</evidence>
<feature type="compositionally biased region" description="Polar residues" evidence="14">
    <location>
        <begin position="1335"/>
        <end position="1347"/>
    </location>
</feature>
<evidence type="ECO:0000256" key="3">
    <source>
        <dbReference type="ARBA" id="ARBA00012513"/>
    </source>
</evidence>
<dbReference type="PRINTS" id="PR00109">
    <property type="entry name" value="TYRKINASE"/>
</dbReference>
<feature type="compositionally biased region" description="Basic and acidic residues" evidence="14">
    <location>
        <begin position="719"/>
        <end position="729"/>
    </location>
</feature>
<evidence type="ECO:0000256" key="9">
    <source>
        <dbReference type="ARBA" id="ARBA00022840"/>
    </source>
</evidence>
<dbReference type="SMART" id="SM00220">
    <property type="entry name" value="S_TKc"/>
    <property type="match status" value="1"/>
</dbReference>
<protein>
    <recommendedName>
        <fullName evidence="3">non-specific serine/threonine protein kinase</fullName>
        <ecNumber evidence="3">2.7.11.1</ecNumber>
    </recommendedName>
</protein>
<comment type="catalytic activity">
    <reaction evidence="11">
        <text>L-threonyl-[protein] + ATP = O-phospho-L-threonyl-[protein] + ADP + H(+)</text>
        <dbReference type="Rhea" id="RHEA:46608"/>
        <dbReference type="Rhea" id="RHEA-COMP:11060"/>
        <dbReference type="Rhea" id="RHEA-COMP:11605"/>
        <dbReference type="ChEBI" id="CHEBI:15378"/>
        <dbReference type="ChEBI" id="CHEBI:30013"/>
        <dbReference type="ChEBI" id="CHEBI:30616"/>
        <dbReference type="ChEBI" id="CHEBI:61977"/>
        <dbReference type="ChEBI" id="CHEBI:456216"/>
        <dbReference type="EC" id="2.7.11.1"/>
    </reaction>
</comment>
<comment type="cofactor">
    <cofactor evidence="1">
        <name>Mg(2+)</name>
        <dbReference type="ChEBI" id="CHEBI:18420"/>
    </cofactor>
</comment>
<dbReference type="PANTHER" id="PTHR44899:SF3">
    <property type="entry name" value="SERINE_THREONINE-PROTEIN KINASE NEK1"/>
    <property type="match status" value="1"/>
</dbReference>
<dbReference type="PROSITE" id="PS00107">
    <property type="entry name" value="PROTEIN_KINASE_ATP"/>
    <property type="match status" value="1"/>
</dbReference>
<feature type="domain" description="Protein kinase" evidence="15">
    <location>
        <begin position="4"/>
        <end position="258"/>
    </location>
</feature>
<accession>A0AAW0EZ23</accession>
<gene>
    <name evidence="16" type="ORF">NESM_000008100</name>
</gene>
<comment type="catalytic activity">
    <reaction evidence="12">
        <text>L-seryl-[protein] + ATP = O-phospho-L-seryl-[protein] + ADP + H(+)</text>
        <dbReference type="Rhea" id="RHEA:17989"/>
        <dbReference type="Rhea" id="RHEA-COMP:9863"/>
        <dbReference type="Rhea" id="RHEA-COMP:11604"/>
        <dbReference type="ChEBI" id="CHEBI:15378"/>
        <dbReference type="ChEBI" id="CHEBI:29999"/>
        <dbReference type="ChEBI" id="CHEBI:30616"/>
        <dbReference type="ChEBI" id="CHEBI:83421"/>
        <dbReference type="ChEBI" id="CHEBI:456216"/>
        <dbReference type="EC" id="2.7.11.1"/>
    </reaction>
</comment>
<evidence type="ECO:0000256" key="12">
    <source>
        <dbReference type="ARBA" id="ARBA00048679"/>
    </source>
</evidence>
<dbReference type="EC" id="2.7.11.1" evidence="3"/>
<dbReference type="InterPro" id="IPR001245">
    <property type="entry name" value="Ser-Thr/Tyr_kinase_cat_dom"/>
</dbReference>
<dbReference type="FunFam" id="1.10.510.10:FF:000172">
    <property type="entry name" value="serine/threonine-protein kinase Nek1 isoform X1"/>
    <property type="match status" value="1"/>
</dbReference>
<feature type="compositionally biased region" description="Low complexity" evidence="14">
    <location>
        <begin position="400"/>
        <end position="409"/>
    </location>
</feature>
<sequence length="1385" mass="147125">MDKYQKVKVLGKGSFGSAILIKRKADGLLFVVKEVAMTKMSKKERDEARHECTVLQQLQHPNIVRYVEQFENRNNLYIVMEYCDGGDLAEKVKQSRGPMKEPSMLYYFSQICLAMEYLHSRHILHRDIKTMNVFLMKNGAVKLGDFGISTVLRTTMGMANTVCGTPYYFSPELCRNRPYNNKSDIWALGVLLYECATGGRHPFDGTSMNQLMQRIVQGQYAPLSSQYSSDFRKMVDWCLQKDPAKRPSIKQTLGLPLMRRSLEQLEENLMLATQCRVRLMDIIDFEPSTDQDQQRKSNSPQPSPRAAAAAAAKDGVSPGQAAALALAHRHPSPTTPSQAPLPSPGRTGAPAAVGPKPTGAGQRDPLASPRQGNDAQRFYSPYQKRPVAHPLVPLGGGGARPAPADTPARVAPPPLALRPAEEPRHAPSPRSNVNLGGGGGGGGGGAVGADRRSLAGGASPTTAAANGPSPDAGDQFRADMRRVDAIIARYGRNTDEKAKETIHAYMRRKQEAYLKRQKEELETRERRNELRKDELRRVLENQRAAVSPVHNNDRRSSPQLQYPAQPAGAADAYSPRRGSPQTRAADDVQPPPTRSPVSSPSQNRDGASPRTPSSAAPAVFGRDPRRGGGGGAGGEAVSRPTTPQRLRSPSQPRSAAAYAGPRAQTPPRRVVYAANSPQQALSPSHQRHEAPESHRIAAPDPLPSPSSRPGAPRGAVVDIDWRSLADPKQDAAAAARGRRAPLSAGLGGGVGGQRMTLQQQQQQPPQRRHTEDESQQAARDRRDQRVPDDAACAARRATALSPIGGDVHDHRSPRAAGHGGVTAPELATAGAAGDPRLQRPSRAPQRYLKPLGGRGDDGTSPVASPTSGQSPRRSAAAAEHGGGGGGGSPAVSPHARSPQSVSAGHAGPASPGVVDLVDLPRGAVASPVSPAGHAGPVEEALRILRRRKMQAALADGADLPALNMASPELDHGARRNQHRNHSEEAVLYGGMVREQASRDDERFLAKAQARRPQHTEETAVPNTLEALRSLRAQQDRALEAEGGVREEATPGGQLALLKQRHGMQQQQQQQQPRPRHGSASSFASVPLTPPPAASAAEARASPRSEVLYSRDTKDHKGRDGAAGARRSAPHVTALSLGGVDGRAAAPPAAVSAPSSPKSFAKGAKPGAGSGDSGGSGSSGQSSMEGYTEMLQHLKDLLQRRRVSRAGGVSSPATPTAAASAAPPVLQRPSGPATSSPTSQQRRVMPPPLNSAPFGGADAGGGAAAAALRSPPHLNATKPLHSHPVSLPALDIRNAAGAAEEEEDDDDDFEDAVPLSPVRCAELNDSYVRQRQQQQPTGSRQAGENVYTNDVDLTSAAMEEELEGEEGYTGYYKLPSPHELMKGVKS</sequence>
<comment type="caution">
    <text evidence="16">The sequence shown here is derived from an EMBL/GenBank/DDBJ whole genome shotgun (WGS) entry which is preliminary data.</text>
</comment>
<dbReference type="InterPro" id="IPR051131">
    <property type="entry name" value="NEK_Ser/Thr_kinase_NIMA"/>
</dbReference>
<name>A0AAW0EZ23_9TRYP</name>
<feature type="compositionally biased region" description="Polar residues" evidence="14">
    <location>
        <begin position="290"/>
        <end position="300"/>
    </location>
</feature>
<comment type="similarity">
    <text evidence="2">Belongs to the protein kinase superfamily. NEK Ser/Thr protein kinase family. NIMA subfamily.</text>
</comment>
<feature type="compositionally biased region" description="Low complexity" evidence="14">
    <location>
        <begin position="789"/>
        <end position="799"/>
    </location>
</feature>
<feature type="compositionally biased region" description="Basic and acidic residues" evidence="14">
    <location>
        <begin position="1108"/>
        <end position="1119"/>
    </location>
</feature>
<dbReference type="PROSITE" id="PS00108">
    <property type="entry name" value="PROTEIN_KINASE_ST"/>
    <property type="match status" value="1"/>
</dbReference>
<organism evidence="16 17">
    <name type="scientific">Novymonas esmeraldas</name>
    <dbReference type="NCBI Taxonomy" id="1808958"/>
    <lineage>
        <taxon>Eukaryota</taxon>
        <taxon>Discoba</taxon>
        <taxon>Euglenozoa</taxon>
        <taxon>Kinetoplastea</taxon>
        <taxon>Metakinetoplastina</taxon>
        <taxon>Trypanosomatida</taxon>
        <taxon>Trypanosomatidae</taxon>
        <taxon>Novymonas</taxon>
    </lineage>
</organism>
<evidence type="ECO:0000313" key="17">
    <source>
        <dbReference type="Proteomes" id="UP001430356"/>
    </source>
</evidence>
<feature type="region of interest" description="Disordered" evidence="14">
    <location>
        <begin position="1058"/>
        <end position="1347"/>
    </location>
</feature>
<evidence type="ECO:0000256" key="8">
    <source>
        <dbReference type="ARBA" id="ARBA00022777"/>
    </source>
</evidence>
<feature type="compositionally biased region" description="Gly residues" evidence="14">
    <location>
        <begin position="1165"/>
        <end position="1177"/>
    </location>
</feature>
<feature type="compositionally biased region" description="Polar residues" evidence="14">
    <location>
        <begin position="639"/>
        <end position="653"/>
    </location>
</feature>
<evidence type="ECO:0000256" key="7">
    <source>
        <dbReference type="ARBA" id="ARBA00022741"/>
    </source>
</evidence>
<keyword evidence="9 13" id="KW-0067">ATP-binding</keyword>
<evidence type="ECO:0000259" key="15">
    <source>
        <dbReference type="PROSITE" id="PS50011"/>
    </source>
</evidence>
<feature type="compositionally biased region" description="Low complexity" evidence="14">
    <location>
        <begin position="1143"/>
        <end position="1164"/>
    </location>
</feature>
<evidence type="ECO:0000256" key="4">
    <source>
        <dbReference type="ARBA" id="ARBA00022527"/>
    </source>
</evidence>
<feature type="compositionally biased region" description="Low complexity" evidence="14">
    <location>
        <begin position="1093"/>
        <end position="1105"/>
    </location>
</feature>
<feature type="compositionally biased region" description="Basic and acidic residues" evidence="14">
    <location>
        <begin position="686"/>
        <end position="697"/>
    </location>
</feature>
<dbReference type="Gene3D" id="3.30.200.20">
    <property type="entry name" value="Phosphorylase Kinase, domain 1"/>
    <property type="match status" value="1"/>
</dbReference>
<feature type="compositionally biased region" description="Acidic residues" evidence="14">
    <location>
        <begin position="1298"/>
        <end position="1310"/>
    </location>
</feature>
<dbReference type="FunFam" id="3.30.200.20:FF:000097">
    <property type="entry name" value="Probable serine/threonine-protein kinase nek1"/>
    <property type="match status" value="1"/>
</dbReference>
<dbReference type="EMBL" id="JAECZO010000001">
    <property type="protein sequence ID" value="KAK7199630.1"/>
    <property type="molecule type" value="Genomic_DNA"/>
</dbReference>
<proteinExistence type="inferred from homology"/>
<feature type="compositionally biased region" description="Low complexity" evidence="14">
    <location>
        <begin position="1204"/>
        <end position="1223"/>
    </location>
</feature>
<dbReference type="Pfam" id="PF00069">
    <property type="entry name" value="Pkinase"/>
    <property type="match status" value="1"/>
</dbReference>
<feature type="compositionally biased region" description="Low complexity" evidence="14">
    <location>
        <begin position="731"/>
        <end position="744"/>
    </location>
</feature>
<evidence type="ECO:0000256" key="6">
    <source>
        <dbReference type="ARBA" id="ARBA00022723"/>
    </source>
</evidence>
<feature type="compositionally biased region" description="Gly residues" evidence="14">
    <location>
        <begin position="435"/>
        <end position="447"/>
    </location>
</feature>
<dbReference type="PROSITE" id="PS50011">
    <property type="entry name" value="PROTEIN_KINASE_DOM"/>
    <property type="match status" value="1"/>
</dbReference>
<keyword evidence="7 13" id="KW-0547">Nucleotide-binding</keyword>
<dbReference type="InterPro" id="IPR011009">
    <property type="entry name" value="Kinase-like_dom_sf"/>
</dbReference>
<keyword evidence="5" id="KW-0808">Transferase</keyword>
<feature type="compositionally biased region" description="Basic and acidic residues" evidence="14">
    <location>
        <begin position="513"/>
        <end position="540"/>
    </location>
</feature>